<dbReference type="EMBL" id="BGPR01055095">
    <property type="protein sequence ID" value="GBO31742.1"/>
    <property type="molecule type" value="Genomic_DNA"/>
</dbReference>
<keyword evidence="3" id="KW-1185">Reference proteome</keyword>
<dbReference type="AlphaFoldDB" id="A0A4Y2W424"/>
<gene>
    <name evidence="2" type="ORF">AVEN_101375_1</name>
    <name evidence="1" type="ORF">AVEN_85884_1</name>
</gene>
<comment type="caution">
    <text evidence="1">The sequence shown here is derived from an EMBL/GenBank/DDBJ whole genome shotgun (WGS) entry which is preliminary data.</text>
</comment>
<dbReference type="Proteomes" id="UP000499080">
    <property type="component" value="Unassembled WGS sequence"/>
</dbReference>
<evidence type="ECO:0000313" key="2">
    <source>
        <dbReference type="EMBL" id="GBO31787.1"/>
    </source>
</evidence>
<evidence type="ECO:0000313" key="1">
    <source>
        <dbReference type="EMBL" id="GBO31742.1"/>
    </source>
</evidence>
<sequence>MLMKDIWIFVEVKRLIEQQYLKQRLNWLPASFIKLLDKEKWRIAVWGKLLSDYHLLNLINNIQTIENCLKLI</sequence>
<evidence type="ECO:0000313" key="3">
    <source>
        <dbReference type="Proteomes" id="UP000499080"/>
    </source>
</evidence>
<accession>A0A4Y2W424</accession>
<organism evidence="1 3">
    <name type="scientific">Araneus ventricosus</name>
    <name type="common">Orbweaver spider</name>
    <name type="synonym">Epeira ventricosa</name>
    <dbReference type="NCBI Taxonomy" id="182803"/>
    <lineage>
        <taxon>Eukaryota</taxon>
        <taxon>Metazoa</taxon>
        <taxon>Ecdysozoa</taxon>
        <taxon>Arthropoda</taxon>
        <taxon>Chelicerata</taxon>
        <taxon>Arachnida</taxon>
        <taxon>Araneae</taxon>
        <taxon>Araneomorphae</taxon>
        <taxon>Entelegynae</taxon>
        <taxon>Araneoidea</taxon>
        <taxon>Araneidae</taxon>
        <taxon>Araneus</taxon>
    </lineage>
</organism>
<proteinExistence type="predicted"/>
<dbReference type="EMBL" id="BGPR01055155">
    <property type="protein sequence ID" value="GBO31787.1"/>
    <property type="molecule type" value="Genomic_DNA"/>
</dbReference>
<protein>
    <submittedName>
        <fullName evidence="1">Uncharacterized protein</fullName>
    </submittedName>
</protein>
<reference evidence="1 3" key="1">
    <citation type="journal article" date="2019" name="Sci. Rep.">
        <title>Orb-weaving spider Araneus ventricosus genome elucidates the spidroin gene catalogue.</title>
        <authorList>
            <person name="Kono N."/>
            <person name="Nakamura H."/>
            <person name="Ohtoshi R."/>
            <person name="Moran D.A.P."/>
            <person name="Shinohara A."/>
            <person name="Yoshida Y."/>
            <person name="Fujiwara M."/>
            <person name="Mori M."/>
            <person name="Tomita M."/>
            <person name="Arakawa K."/>
        </authorList>
    </citation>
    <scope>NUCLEOTIDE SEQUENCE [LARGE SCALE GENOMIC DNA]</scope>
</reference>
<name>A0A4Y2W424_ARAVE</name>